<protein>
    <submittedName>
        <fullName evidence="3">Uncharacterized protein</fullName>
    </submittedName>
</protein>
<sequence>MDPICEEVSHLQSRLGNMESSIIQIVSYEIKSSLPAMITNALKEQLPGILSAVSEQFAETQAQLNKKKELSKVIKSEVAKEVQVVELEGVYEDLQSQTKHISKYSSSFQDMQTHLRDVKDLLETAVIIVKTDEGEKKQKDTNTILAPTQGEQKTAENITPPKPSPEIQGELAYKESIVPVSETKVNEESAMVLYNPGKDLVDLTTTEKNSKDDDDLDKQPLSKRFKIMHLIPSNPQPSVKQFTDQLFGTTSSKYSPTPLREPTPPRDLSKGKAAAIIEEPGNKLGPLSQEEFDRQIKELKRISGLKAEKEKLEQQLRKLLNPATLKAQAQKWTEHEAKKAKMMEEYNHQISFRADIKAAGFQNLIPPPGIMPIQGLVINEPESGIFFMNGNTDIDMERVSGRLGGLATGCDGCVGKQGDWWFVRAGGLAGEEWRKGSGTGGQGSNGWGLASDHVLMDRGGGGWVSVGGGEREDELAWIGGGLDSCEGAMRLGVAALGGNGVGEGRGMTCGRAKMAGIGRRG</sequence>
<evidence type="ECO:0000313" key="4">
    <source>
        <dbReference type="Proteomes" id="UP001151760"/>
    </source>
</evidence>
<feature type="region of interest" description="Disordered" evidence="2">
    <location>
        <begin position="248"/>
        <end position="269"/>
    </location>
</feature>
<reference evidence="3" key="1">
    <citation type="journal article" date="2022" name="Int. J. Mol. Sci.">
        <title>Draft Genome of Tanacetum Coccineum: Genomic Comparison of Closely Related Tanacetum-Family Plants.</title>
        <authorList>
            <person name="Yamashiro T."/>
            <person name="Shiraishi A."/>
            <person name="Nakayama K."/>
            <person name="Satake H."/>
        </authorList>
    </citation>
    <scope>NUCLEOTIDE SEQUENCE</scope>
</reference>
<reference evidence="3" key="2">
    <citation type="submission" date="2022-01" db="EMBL/GenBank/DDBJ databases">
        <authorList>
            <person name="Yamashiro T."/>
            <person name="Shiraishi A."/>
            <person name="Satake H."/>
            <person name="Nakayama K."/>
        </authorList>
    </citation>
    <scope>NUCLEOTIDE SEQUENCE</scope>
</reference>
<name>A0ABQ5IPR8_9ASTR</name>
<evidence type="ECO:0000256" key="2">
    <source>
        <dbReference type="SAM" id="MobiDB-lite"/>
    </source>
</evidence>
<feature type="coiled-coil region" evidence="1">
    <location>
        <begin position="295"/>
        <end position="322"/>
    </location>
</feature>
<evidence type="ECO:0000313" key="3">
    <source>
        <dbReference type="EMBL" id="GJU01715.1"/>
    </source>
</evidence>
<proteinExistence type="predicted"/>
<evidence type="ECO:0000256" key="1">
    <source>
        <dbReference type="SAM" id="Coils"/>
    </source>
</evidence>
<dbReference type="EMBL" id="BQNB010020990">
    <property type="protein sequence ID" value="GJU01715.1"/>
    <property type="molecule type" value="Genomic_DNA"/>
</dbReference>
<keyword evidence="4" id="KW-1185">Reference proteome</keyword>
<dbReference type="Proteomes" id="UP001151760">
    <property type="component" value="Unassembled WGS sequence"/>
</dbReference>
<gene>
    <name evidence="3" type="ORF">Tco_1112053</name>
</gene>
<organism evidence="3 4">
    <name type="scientific">Tanacetum coccineum</name>
    <dbReference type="NCBI Taxonomy" id="301880"/>
    <lineage>
        <taxon>Eukaryota</taxon>
        <taxon>Viridiplantae</taxon>
        <taxon>Streptophyta</taxon>
        <taxon>Embryophyta</taxon>
        <taxon>Tracheophyta</taxon>
        <taxon>Spermatophyta</taxon>
        <taxon>Magnoliopsida</taxon>
        <taxon>eudicotyledons</taxon>
        <taxon>Gunneridae</taxon>
        <taxon>Pentapetalae</taxon>
        <taxon>asterids</taxon>
        <taxon>campanulids</taxon>
        <taxon>Asterales</taxon>
        <taxon>Asteraceae</taxon>
        <taxon>Asteroideae</taxon>
        <taxon>Anthemideae</taxon>
        <taxon>Anthemidinae</taxon>
        <taxon>Tanacetum</taxon>
    </lineage>
</organism>
<accession>A0ABQ5IPR8</accession>
<comment type="caution">
    <text evidence="3">The sequence shown here is derived from an EMBL/GenBank/DDBJ whole genome shotgun (WGS) entry which is preliminary data.</text>
</comment>
<keyword evidence="1" id="KW-0175">Coiled coil</keyword>